<organism evidence="1 2">
    <name type="scientific">Rhizobium leguminosarum</name>
    <dbReference type="NCBI Taxonomy" id="384"/>
    <lineage>
        <taxon>Bacteria</taxon>
        <taxon>Pseudomonadati</taxon>
        <taxon>Pseudomonadota</taxon>
        <taxon>Alphaproteobacteria</taxon>
        <taxon>Hyphomicrobiales</taxon>
        <taxon>Rhizobiaceae</taxon>
        <taxon>Rhizobium/Agrobacterium group</taxon>
        <taxon>Rhizobium</taxon>
    </lineage>
</organism>
<reference evidence="1 2" key="1">
    <citation type="submission" date="2016-06" db="EMBL/GenBank/DDBJ databases">
        <title>Microsymbionts genomes from the relict species Vavilovia formosa.</title>
        <authorList>
            <person name="Chirak E."/>
            <person name="Kimeklis A."/>
            <person name="Andronov E."/>
        </authorList>
    </citation>
    <scope>NUCLEOTIDE SEQUENCE [LARGE SCALE GENOMIC DNA]</scope>
    <source>
        <strain evidence="1 2">Vaf10</strain>
        <plasmid evidence="2">Plasmid unnamed7</plasmid>
    </source>
</reference>
<evidence type="ECO:0000313" key="1">
    <source>
        <dbReference type="EMBL" id="ANP90080.1"/>
    </source>
</evidence>
<geneLocation type="plasmid" evidence="1 2">
    <name>unnamed7</name>
</geneLocation>
<protein>
    <submittedName>
        <fullName evidence="1">Uncharacterized protein</fullName>
    </submittedName>
</protein>
<dbReference type="EMBL" id="CP016288">
    <property type="protein sequence ID" value="ANP90080.1"/>
    <property type="molecule type" value="Genomic_DNA"/>
</dbReference>
<evidence type="ECO:0000313" key="2">
    <source>
        <dbReference type="Proteomes" id="UP000092691"/>
    </source>
</evidence>
<accession>A0A1B1CJX9</accession>
<dbReference type="AlphaFoldDB" id="A0A1B1CJX9"/>
<keyword evidence="1" id="KW-0614">Plasmid</keyword>
<gene>
    <name evidence="1" type="ORF">BA011_39780</name>
</gene>
<sequence>MSKVTHVGEINVDGHDIVRSQACCPKNLKQIIETLVGLLGNISVDKSAGARIKRCLPGAEQQVAGPCRV</sequence>
<proteinExistence type="predicted"/>
<name>A0A1B1CJX9_RHILE</name>
<dbReference type="Proteomes" id="UP000092691">
    <property type="component" value="Plasmid unnamed7"/>
</dbReference>